<evidence type="ECO:0000313" key="2">
    <source>
        <dbReference type="EMBL" id="BDG67019.1"/>
    </source>
</evidence>
<feature type="transmembrane region" description="Helical" evidence="1">
    <location>
        <begin position="117"/>
        <end position="134"/>
    </location>
</feature>
<keyword evidence="1" id="KW-0472">Membrane</keyword>
<keyword evidence="1" id="KW-0812">Transmembrane</keyword>
<feature type="transmembrane region" description="Helical" evidence="1">
    <location>
        <begin position="93"/>
        <end position="110"/>
    </location>
</feature>
<evidence type="ECO:0008006" key="4">
    <source>
        <dbReference type="Google" id="ProtNLM"/>
    </source>
</evidence>
<reference evidence="2 3" key="1">
    <citation type="submission" date="2022-03" db="EMBL/GenBank/DDBJ databases">
        <title>Complete genome sequence of Enterococcus innesii DB-1.</title>
        <authorList>
            <person name="Fukuda D."/>
            <person name="Nolasco-Hipolito C."/>
        </authorList>
    </citation>
    <scope>NUCLEOTIDE SEQUENCE [LARGE SCALE GENOMIC DNA]</scope>
    <source>
        <strain evidence="2 3">DB-1</strain>
    </source>
</reference>
<name>A0ABN6NQ48_9ENTE</name>
<dbReference type="Proteomes" id="UP000831692">
    <property type="component" value="Chromosome"/>
</dbReference>
<dbReference type="EMBL" id="AP025635">
    <property type="protein sequence ID" value="BDG67019.1"/>
    <property type="molecule type" value="Genomic_DNA"/>
</dbReference>
<keyword evidence="1" id="KW-1133">Transmembrane helix</keyword>
<organism evidence="2 3">
    <name type="scientific">Enterococcus innesii</name>
    <dbReference type="NCBI Taxonomy" id="2839759"/>
    <lineage>
        <taxon>Bacteria</taxon>
        <taxon>Bacillati</taxon>
        <taxon>Bacillota</taxon>
        <taxon>Bacilli</taxon>
        <taxon>Lactobacillales</taxon>
        <taxon>Enterococcaceae</taxon>
        <taxon>Enterococcus</taxon>
    </lineage>
</organism>
<sequence>MLMILFTLLSTIILTRYPETIDNLIDDLNISSIQLNNFGSPMRFILFLFPVLLIKILIKEKFIQNNEEYFLYLISLITMSFGWLGGINYSLTRLTYFIIPIYILFISKKLKIINKKSINLIIIFWFFFIFWWLIGRGSEGGVIPYIPFWKEYIVF</sequence>
<feature type="transmembrane region" description="Helical" evidence="1">
    <location>
        <begin position="70"/>
        <end position="87"/>
    </location>
</feature>
<evidence type="ECO:0000313" key="3">
    <source>
        <dbReference type="Proteomes" id="UP000831692"/>
    </source>
</evidence>
<gene>
    <name evidence="2" type="ORF">ENLAB_05830</name>
</gene>
<keyword evidence="3" id="KW-1185">Reference proteome</keyword>
<protein>
    <recommendedName>
        <fullName evidence="4">EpsG family protein</fullName>
    </recommendedName>
</protein>
<evidence type="ECO:0000256" key="1">
    <source>
        <dbReference type="SAM" id="Phobius"/>
    </source>
</evidence>
<accession>A0ABN6NQ48</accession>
<feature type="transmembrane region" description="Helical" evidence="1">
    <location>
        <begin position="42"/>
        <end position="58"/>
    </location>
</feature>
<proteinExistence type="predicted"/>